<evidence type="ECO:0000313" key="2">
    <source>
        <dbReference type="EMBL" id="CAC5400307.1"/>
    </source>
</evidence>
<dbReference type="OrthoDB" id="6117573at2759"/>
<proteinExistence type="predicted"/>
<evidence type="ECO:0000313" key="3">
    <source>
        <dbReference type="Proteomes" id="UP000507470"/>
    </source>
</evidence>
<evidence type="ECO:0000259" key="1">
    <source>
        <dbReference type="PROSITE" id="PS50948"/>
    </source>
</evidence>
<dbReference type="InterPro" id="IPR003609">
    <property type="entry name" value="Pan_app"/>
</dbReference>
<dbReference type="InterPro" id="IPR016187">
    <property type="entry name" value="CTDL_fold"/>
</dbReference>
<name>A0A6J8CY59_MYTCO</name>
<accession>A0A6J8CY59</accession>
<dbReference type="PROSITE" id="PS50948">
    <property type="entry name" value="PAN"/>
    <property type="match status" value="1"/>
</dbReference>
<organism evidence="2 3">
    <name type="scientific">Mytilus coruscus</name>
    <name type="common">Sea mussel</name>
    <dbReference type="NCBI Taxonomy" id="42192"/>
    <lineage>
        <taxon>Eukaryota</taxon>
        <taxon>Metazoa</taxon>
        <taxon>Spiralia</taxon>
        <taxon>Lophotrochozoa</taxon>
        <taxon>Mollusca</taxon>
        <taxon>Bivalvia</taxon>
        <taxon>Autobranchia</taxon>
        <taxon>Pteriomorphia</taxon>
        <taxon>Mytilida</taxon>
        <taxon>Mytiloidea</taxon>
        <taxon>Mytilidae</taxon>
        <taxon>Mytilinae</taxon>
        <taxon>Mytilus</taxon>
    </lineage>
</organism>
<dbReference type="Proteomes" id="UP000507470">
    <property type="component" value="Unassembled WGS sequence"/>
</dbReference>
<protein>
    <recommendedName>
        <fullName evidence="1">Apple domain-containing protein</fullName>
    </recommendedName>
</protein>
<dbReference type="SUPFAM" id="SSF56436">
    <property type="entry name" value="C-type lectin-like"/>
    <property type="match status" value="1"/>
</dbReference>
<gene>
    <name evidence="2" type="ORF">MCOR_34499</name>
</gene>
<feature type="domain" description="Apple" evidence="1">
    <location>
        <begin position="79"/>
        <end position="161"/>
    </location>
</feature>
<dbReference type="EMBL" id="CACVKT020006198">
    <property type="protein sequence ID" value="CAC5400307.1"/>
    <property type="molecule type" value="Genomic_DNA"/>
</dbReference>
<dbReference type="AlphaFoldDB" id="A0A6J8CY59"/>
<keyword evidence="3" id="KW-1185">Reference proteome</keyword>
<reference evidence="2 3" key="1">
    <citation type="submission" date="2020-06" db="EMBL/GenBank/DDBJ databases">
        <authorList>
            <person name="Li R."/>
            <person name="Bekaert M."/>
        </authorList>
    </citation>
    <scope>NUCLEOTIDE SEQUENCE [LARGE SCALE GENOMIC DNA]</scope>
    <source>
        <strain evidence="3">wild</strain>
    </source>
</reference>
<sequence>MTGPHTGVLTFGQGCMHLRIDSGLWQGTCTSLDFLFISSSETYSSSAPCMYMNKDDLYWHYDDCSSKHYVVCQVQNGVCEYDDQNMAIDKSLSSLSSVPSSTLDECKTECQNYINGEEQCWAIKYQNSANKCYMYVSVKPQDYFSSTSNKNKNIFYSTRECFSSSIVEENEPSITTDIDTIVESCLPTTTSTLESTNVPVISTVSTQREQLTTYLTTEKVKYSTAISTIQLLTTIILGETTSIITDSSITTLDDTAPITSNEVTTTLKTDETTTLSIEGATTLTGKETTTLIKEETTTLTINTKTTLTEETTLTTDKTTTLTTDKTTTLTTEEPTTINTEVTSTLPNERNINITNGRNNNI</sequence>